<evidence type="ECO:0000313" key="4">
    <source>
        <dbReference type="Proteomes" id="UP001147695"/>
    </source>
</evidence>
<dbReference type="GO" id="GO:0004523">
    <property type="term" value="F:RNA-DNA hybrid ribonuclease activity"/>
    <property type="evidence" value="ECO:0007669"/>
    <property type="project" value="InterPro"/>
</dbReference>
<dbReference type="Pfam" id="PF00075">
    <property type="entry name" value="RNase_H"/>
    <property type="match status" value="1"/>
</dbReference>
<dbReference type="InterPro" id="IPR036397">
    <property type="entry name" value="RNaseH_sf"/>
</dbReference>
<dbReference type="GO" id="GO:0003676">
    <property type="term" value="F:nucleic acid binding"/>
    <property type="evidence" value="ECO:0007669"/>
    <property type="project" value="InterPro"/>
</dbReference>
<dbReference type="InterPro" id="IPR002156">
    <property type="entry name" value="RNaseH_domain"/>
</dbReference>
<protein>
    <recommendedName>
        <fullName evidence="2">RNase H type-1 domain-containing protein</fullName>
    </recommendedName>
</protein>
<dbReference type="AlphaFoldDB" id="A0A9W9R2Z6"/>
<dbReference type="PROSITE" id="PS50879">
    <property type="entry name" value="RNASE_H_1"/>
    <property type="match status" value="1"/>
</dbReference>
<dbReference type="Proteomes" id="UP001147695">
    <property type="component" value="Unassembled WGS sequence"/>
</dbReference>
<dbReference type="Gene3D" id="3.30.420.10">
    <property type="entry name" value="Ribonuclease H-like superfamily/Ribonuclease H"/>
    <property type="match status" value="1"/>
</dbReference>
<evidence type="ECO:0000256" key="1">
    <source>
        <dbReference type="SAM" id="MobiDB-lite"/>
    </source>
</evidence>
<dbReference type="EMBL" id="JAPZBQ010000001">
    <property type="protein sequence ID" value="KAJ5352817.1"/>
    <property type="molecule type" value="Genomic_DNA"/>
</dbReference>
<name>A0A9W9R2Z6_PENBR</name>
<proteinExistence type="predicted"/>
<gene>
    <name evidence="3" type="ORF">N7452_001791</name>
</gene>
<dbReference type="InterPro" id="IPR012337">
    <property type="entry name" value="RNaseH-like_sf"/>
</dbReference>
<feature type="domain" description="RNase H type-1" evidence="2">
    <location>
        <begin position="75"/>
        <end position="260"/>
    </location>
</feature>
<accession>A0A9W9R2Z6</accession>
<evidence type="ECO:0000259" key="2">
    <source>
        <dbReference type="PROSITE" id="PS50879"/>
    </source>
</evidence>
<sequence length="285" mass="32210">MPQYPKPSGQLGPLPIRRKRRATSDDDERKKIVKLSSPESDHASKIQAFAKFKAPADARFFFASNFAAFPARTNVNSRVTFWTDGSLRKRCGGAAVVWRDTGHAANETGTQWATLEKCYPIPTENINAVELFAIVEAMKKALEIVDEASANALSHQEANVLMFEDVMKRYSHQLTKSQAHKLSKEVFIFTDSTNALNMISNFDIRHPRREPLQREQLISIYHLSRQMRKSGIHLEFQWSKGHSSIPGNKLADQRAGILSTQMSKRGYHSLSPSAKEDFVRSIHGR</sequence>
<dbReference type="SUPFAM" id="SSF53098">
    <property type="entry name" value="Ribonuclease H-like"/>
    <property type="match status" value="1"/>
</dbReference>
<comment type="caution">
    <text evidence="3">The sequence shown here is derived from an EMBL/GenBank/DDBJ whole genome shotgun (WGS) entry which is preliminary data.</text>
</comment>
<dbReference type="CDD" id="cd09276">
    <property type="entry name" value="Rnase_HI_RT_non_LTR"/>
    <property type="match status" value="1"/>
</dbReference>
<evidence type="ECO:0000313" key="3">
    <source>
        <dbReference type="EMBL" id="KAJ5352817.1"/>
    </source>
</evidence>
<organism evidence="3 4">
    <name type="scientific">Penicillium brevicompactum</name>
    <dbReference type="NCBI Taxonomy" id="5074"/>
    <lineage>
        <taxon>Eukaryota</taxon>
        <taxon>Fungi</taxon>
        <taxon>Dikarya</taxon>
        <taxon>Ascomycota</taxon>
        <taxon>Pezizomycotina</taxon>
        <taxon>Eurotiomycetes</taxon>
        <taxon>Eurotiomycetidae</taxon>
        <taxon>Eurotiales</taxon>
        <taxon>Aspergillaceae</taxon>
        <taxon>Penicillium</taxon>
    </lineage>
</organism>
<reference evidence="3" key="1">
    <citation type="submission" date="2022-12" db="EMBL/GenBank/DDBJ databases">
        <authorList>
            <person name="Petersen C."/>
        </authorList>
    </citation>
    <scope>NUCLEOTIDE SEQUENCE</scope>
    <source>
        <strain evidence="3">IBT 35673</strain>
    </source>
</reference>
<reference evidence="3" key="2">
    <citation type="journal article" date="2023" name="IMA Fungus">
        <title>Comparative genomic study of the Penicillium genus elucidates a diverse pangenome and 15 lateral gene transfer events.</title>
        <authorList>
            <person name="Petersen C."/>
            <person name="Sorensen T."/>
            <person name="Nielsen M.R."/>
            <person name="Sondergaard T.E."/>
            <person name="Sorensen J.L."/>
            <person name="Fitzpatrick D.A."/>
            <person name="Frisvad J.C."/>
            <person name="Nielsen K.L."/>
        </authorList>
    </citation>
    <scope>NUCLEOTIDE SEQUENCE</scope>
    <source>
        <strain evidence="3">IBT 35673</strain>
    </source>
</reference>
<feature type="region of interest" description="Disordered" evidence="1">
    <location>
        <begin position="1"/>
        <end position="38"/>
    </location>
</feature>